<dbReference type="AlphaFoldDB" id="A0A8J8SV08"/>
<proteinExistence type="predicted"/>
<reference evidence="1" key="1">
    <citation type="submission" date="2019-06" db="EMBL/GenBank/DDBJ databases">
        <authorList>
            <person name="Zheng W."/>
        </authorList>
    </citation>
    <scope>NUCLEOTIDE SEQUENCE</scope>
    <source>
        <strain evidence="1">QDHG01</strain>
    </source>
</reference>
<dbReference type="EMBL" id="RRYP01029822">
    <property type="protein sequence ID" value="TNV71403.1"/>
    <property type="molecule type" value="Genomic_DNA"/>
</dbReference>
<comment type="caution">
    <text evidence="1">The sequence shown here is derived from an EMBL/GenBank/DDBJ whole genome shotgun (WGS) entry which is preliminary data.</text>
</comment>
<sequence>MPVVWKLLIKMGIIIINTDRIFGDKVINPYRQINRFRIFGVNGQKVFNCIFSFFIILVGKISSCLEKPQSFRFRMYRQSFISNRHSFRVVIIPIFKRSIRNKIIFILNIFFSKFLKNSACSFSVFIPGIQSSQKNRNIRIVGSLLQCLFSKINRF</sequence>
<gene>
    <name evidence="1" type="ORF">FGO68_gene8121</name>
</gene>
<evidence type="ECO:0000313" key="1">
    <source>
        <dbReference type="EMBL" id="TNV71403.1"/>
    </source>
</evidence>
<protein>
    <submittedName>
        <fullName evidence="1">Uncharacterized protein</fullName>
    </submittedName>
</protein>
<keyword evidence="2" id="KW-1185">Reference proteome</keyword>
<accession>A0A8J8SV08</accession>
<evidence type="ECO:0000313" key="2">
    <source>
        <dbReference type="Proteomes" id="UP000785679"/>
    </source>
</evidence>
<name>A0A8J8SV08_HALGN</name>
<organism evidence="1 2">
    <name type="scientific">Halteria grandinella</name>
    <dbReference type="NCBI Taxonomy" id="5974"/>
    <lineage>
        <taxon>Eukaryota</taxon>
        <taxon>Sar</taxon>
        <taxon>Alveolata</taxon>
        <taxon>Ciliophora</taxon>
        <taxon>Intramacronucleata</taxon>
        <taxon>Spirotrichea</taxon>
        <taxon>Stichotrichia</taxon>
        <taxon>Sporadotrichida</taxon>
        <taxon>Halteriidae</taxon>
        <taxon>Halteria</taxon>
    </lineage>
</organism>
<dbReference type="Proteomes" id="UP000785679">
    <property type="component" value="Unassembled WGS sequence"/>
</dbReference>